<dbReference type="InterPro" id="IPR000169">
    <property type="entry name" value="Pept_cys_AS"/>
</dbReference>
<dbReference type="Proteomes" id="UP001501920">
    <property type="component" value="Chromosome 10"/>
</dbReference>
<evidence type="ECO:0000256" key="5">
    <source>
        <dbReference type="ARBA" id="ARBA00022801"/>
    </source>
</evidence>
<reference evidence="12" key="2">
    <citation type="submission" date="2025-08" db="UniProtKB">
        <authorList>
            <consortium name="Ensembl"/>
        </authorList>
    </citation>
    <scope>IDENTIFICATION</scope>
</reference>
<dbReference type="FunFam" id="3.90.70.10:FF:000054">
    <property type="entry name" value="Calpain 14"/>
    <property type="match status" value="1"/>
</dbReference>
<dbReference type="SMART" id="SM00720">
    <property type="entry name" value="calpain_III"/>
    <property type="match status" value="1"/>
</dbReference>
<dbReference type="AlphaFoldDB" id="A0A3B4CG01"/>
<dbReference type="InterPro" id="IPR011992">
    <property type="entry name" value="EF-hand-dom_pair"/>
</dbReference>
<dbReference type="InterPro" id="IPR022684">
    <property type="entry name" value="Calpain_cysteine_protease"/>
</dbReference>
<evidence type="ECO:0000256" key="9">
    <source>
        <dbReference type="PROSITE-ProRule" id="PRU00239"/>
    </source>
</evidence>
<dbReference type="SUPFAM" id="SSF47473">
    <property type="entry name" value="EF-hand"/>
    <property type="match status" value="1"/>
</dbReference>
<dbReference type="PANTHER" id="PTHR10183:SF302">
    <property type="entry name" value="CALPAIN-14"/>
    <property type="match status" value="1"/>
</dbReference>
<dbReference type="STRING" id="42514.ENSPNAP00000010393"/>
<keyword evidence="2 9" id="KW-0645">Protease</keyword>
<dbReference type="Pfam" id="PF00648">
    <property type="entry name" value="Peptidase_C2"/>
    <property type="match status" value="1"/>
</dbReference>
<dbReference type="OrthoDB" id="424753at2759"/>
<dbReference type="InterPro" id="IPR022683">
    <property type="entry name" value="Calpain_III"/>
</dbReference>
<evidence type="ECO:0000256" key="2">
    <source>
        <dbReference type="ARBA" id="ARBA00022670"/>
    </source>
</evidence>
<feature type="active site" evidence="8 9">
    <location>
        <position position="105"/>
    </location>
</feature>
<dbReference type="InterPro" id="IPR036213">
    <property type="entry name" value="Calpain_III_sf"/>
</dbReference>
<dbReference type="PROSITE" id="PS50222">
    <property type="entry name" value="EF_HAND_2"/>
    <property type="match status" value="1"/>
</dbReference>
<keyword evidence="4" id="KW-0677">Repeat</keyword>
<dbReference type="PROSITE" id="PS00018">
    <property type="entry name" value="EF_HAND_1"/>
    <property type="match status" value="1"/>
</dbReference>
<evidence type="ECO:0000313" key="12">
    <source>
        <dbReference type="Ensembl" id="ENSPNAP00000010393.1"/>
    </source>
</evidence>
<evidence type="ECO:0000256" key="7">
    <source>
        <dbReference type="ARBA" id="ARBA00022837"/>
    </source>
</evidence>
<dbReference type="SUPFAM" id="SSF49758">
    <property type="entry name" value="Calpain large subunit, middle domain (domain III)"/>
    <property type="match status" value="1"/>
</dbReference>
<dbReference type="RefSeq" id="XP_017567356.1">
    <property type="nucleotide sequence ID" value="XM_017711867.2"/>
</dbReference>
<feature type="domain" description="Calpain catalytic" evidence="10">
    <location>
        <begin position="47"/>
        <end position="345"/>
    </location>
</feature>
<keyword evidence="5 9" id="KW-0378">Hydrolase</keyword>
<dbReference type="InterPro" id="IPR002048">
    <property type="entry name" value="EF_hand_dom"/>
</dbReference>
<sequence>MPPPGVCLDIMKERRESDGVGSHTNPEKFLDQDYELLHQYYLVRGRRFIDNMFPPDNMSIGERLLSPDDMASVQWIRPTKLVSNPHLVVDGISRFDFAQGNVGNCWFLAALGALTFQKHIMEKVFPSGQSFHKDYAGIFHFRFWRFGKWVDVVIDDKLPTINGRLIFVHPKSSRDPIEFWPALIEKAYAKVCGSYEDMQNGAVSEALLDFTGGIHMAVRPNKRPHGLWDLIHRAATANSLMGCGTHGNAELNRRLDNGLVEGHAYTVTGVTTVTSQDKKVELVRLFNPWGGTEWKGDWSDISLLWKTVSAEERKRYLKAVDDGEFWMSIEDFCKTFSELDICSLCPDFLDGSSNCSWTSTLHEGCWLAGTSAGGCKECQDTFWTNPQFQVRINKMNKACEQTQGPNILVSLMQKPDKRNRHLIRKLFIGFSIFKVPSEMKGYRGKFTASFFDSNPPVAYTEKLYDSREVMDYFMLESGDYLIVPHTYYPNRSASFILGILSKMETHTVETSHVMDKMNFSDSQKVPFSRQLSDQYKDINAEQLQKLLNDVFVGGDVQNTGGFSLDVCHSIIALMDMSVTGTLDAAELSQLLNKVDLYKKMFFCMDKNRDGILSLIELRHALVGMGLHISDSLLKLMTFRFGDSSGRISMENFIVLALRLSCMAKTFRKLTDGHEIHLKMEEWLRLTIYS</sequence>
<dbReference type="OMA" id="LLNQMTW"/>
<evidence type="ECO:0000256" key="4">
    <source>
        <dbReference type="ARBA" id="ARBA00022737"/>
    </source>
</evidence>
<evidence type="ECO:0000256" key="8">
    <source>
        <dbReference type="PIRSR" id="PIRSR622684-1"/>
    </source>
</evidence>
<keyword evidence="7" id="KW-0106">Calcium</keyword>
<dbReference type="GO" id="GO:0005509">
    <property type="term" value="F:calcium ion binding"/>
    <property type="evidence" value="ECO:0007669"/>
    <property type="project" value="InterPro"/>
</dbReference>
<feature type="active site" evidence="8 9">
    <location>
        <position position="287"/>
    </location>
</feature>
<dbReference type="CDD" id="cd16195">
    <property type="entry name" value="EFh_PEF_CAPN13_14"/>
    <property type="match status" value="1"/>
</dbReference>
<dbReference type="PROSITE" id="PS50203">
    <property type="entry name" value="CALPAIN_CAT"/>
    <property type="match status" value="1"/>
</dbReference>
<evidence type="ECO:0000313" key="13">
    <source>
        <dbReference type="Proteomes" id="UP001501920"/>
    </source>
</evidence>
<dbReference type="InterPro" id="IPR022682">
    <property type="entry name" value="Calpain_domain_III"/>
</dbReference>
<dbReference type="SUPFAM" id="SSF54001">
    <property type="entry name" value="Cysteine proteinases"/>
    <property type="match status" value="1"/>
</dbReference>
<dbReference type="Pfam" id="PF01067">
    <property type="entry name" value="Calpain_III"/>
    <property type="match status" value="1"/>
</dbReference>
<dbReference type="InterPro" id="IPR054069">
    <property type="entry name" value="CAPN3/13-like_C_EFh"/>
</dbReference>
<dbReference type="PRINTS" id="PR00704">
    <property type="entry name" value="CALPAIN"/>
</dbReference>
<dbReference type="Pfam" id="PF21875">
    <property type="entry name" value="CAPN13-like_C_EFh"/>
    <property type="match status" value="1"/>
</dbReference>
<dbReference type="GeneTree" id="ENSGT00940000160421"/>
<feature type="domain" description="EF-hand" evidence="11">
    <location>
        <begin position="592"/>
        <end position="627"/>
    </location>
</feature>
<dbReference type="PROSITE" id="PS00139">
    <property type="entry name" value="THIOL_PROTEASE_CYS"/>
    <property type="match status" value="1"/>
</dbReference>
<dbReference type="SMART" id="SM00230">
    <property type="entry name" value="CysPc"/>
    <property type="match status" value="1"/>
</dbReference>
<dbReference type="Gene3D" id="3.90.70.10">
    <property type="entry name" value="Cysteine proteinases"/>
    <property type="match status" value="1"/>
</dbReference>
<evidence type="ECO:0000256" key="3">
    <source>
        <dbReference type="ARBA" id="ARBA00022723"/>
    </source>
</evidence>
<evidence type="ECO:0008006" key="14">
    <source>
        <dbReference type="Google" id="ProtNLM"/>
    </source>
</evidence>
<accession>A0A3B4CG01</accession>
<dbReference type="InterPro" id="IPR018247">
    <property type="entry name" value="EF_Hand_1_Ca_BS"/>
</dbReference>
<feature type="active site" evidence="8 9">
    <location>
        <position position="263"/>
    </location>
</feature>
<protein>
    <recommendedName>
        <fullName evidence="14">Calpain catalytic domain-containing protein</fullName>
    </recommendedName>
</protein>
<reference evidence="12" key="3">
    <citation type="submission" date="2025-09" db="UniProtKB">
        <authorList>
            <consortium name="Ensembl"/>
        </authorList>
    </citation>
    <scope>IDENTIFICATION</scope>
</reference>
<dbReference type="CDD" id="cd00044">
    <property type="entry name" value="CysPc"/>
    <property type="match status" value="1"/>
</dbReference>
<keyword evidence="6 9" id="KW-0788">Thiol protease</keyword>
<dbReference type="InterPro" id="IPR038765">
    <property type="entry name" value="Papain-like_cys_pep_sf"/>
</dbReference>
<organism evidence="12 13">
    <name type="scientific">Pygocentrus nattereri</name>
    <name type="common">Red-bellied piranha</name>
    <dbReference type="NCBI Taxonomy" id="42514"/>
    <lineage>
        <taxon>Eukaryota</taxon>
        <taxon>Metazoa</taxon>
        <taxon>Chordata</taxon>
        <taxon>Craniata</taxon>
        <taxon>Vertebrata</taxon>
        <taxon>Euteleostomi</taxon>
        <taxon>Actinopterygii</taxon>
        <taxon>Neopterygii</taxon>
        <taxon>Teleostei</taxon>
        <taxon>Ostariophysi</taxon>
        <taxon>Characiformes</taxon>
        <taxon>Characoidei</taxon>
        <taxon>Pygocentrus</taxon>
    </lineage>
</organism>
<evidence type="ECO:0000256" key="6">
    <source>
        <dbReference type="ARBA" id="ARBA00022807"/>
    </source>
</evidence>
<dbReference type="PANTHER" id="PTHR10183">
    <property type="entry name" value="CALPAIN"/>
    <property type="match status" value="1"/>
</dbReference>
<dbReference type="GO" id="GO:0006508">
    <property type="term" value="P:proteolysis"/>
    <property type="evidence" value="ECO:0007669"/>
    <property type="project" value="UniProtKB-KW"/>
</dbReference>
<dbReference type="GO" id="GO:0005737">
    <property type="term" value="C:cytoplasm"/>
    <property type="evidence" value="ECO:0007669"/>
    <property type="project" value="TreeGrafter"/>
</dbReference>
<name>A0A3B4CG01_PYGNA</name>
<dbReference type="InterPro" id="IPR001300">
    <property type="entry name" value="Peptidase_C2_calpain_cat"/>
</dbReference>
<proteinExistence type="inferred from homology"/>
<dbReference type="Gene3D" id="2.60.120.380">
    <property type="match status" value="1"/>
</dbReference>
<keyword evidence="13" id="KW-1185">Reference proteome</keyword>
<evidence type="ECO:0000259" key="11">
    <source>
        <dbReference type="PROSITE" id="PS50222"/>
    </source>
</evidence>
<comment type="similarity">
    <text evidence="1">Belongs to the peptidase C2 family.</text>
</comment>
<evidence type="ECO:0000259" key="10">
    <source>
        <dbReference type="PROSITE" id="PS50203"/>
    </source>
</evidence>
<dbReference type="RefSeq" id="XP_017567355.1">
    <property type="nucleotide sequence ID" value="XM_017711866.1"/>
</dbReference>
<dbReference type="GO" id="GO:0004198">
    <property type="term" value="F:calcium-dependent cysteine-type endopeptidase activity"/>
    <property type="evidence" value="ECO:0007669"/>
    <property type="project" value="InterPro"/>
</dbReference>
<evidence type="ECO:0000256" key="1">
    <source>
        <dbReference type="ARBA" id="ARBA00007623"/>
    </source>
</evidence>
<reference evidence="12 13" key="1">
    <citation type="submission" date="2020-10" db="EMBL/GenBank/DDBJ databases">
        <title>Pygocentrus nattereri (red-bellied piranha) genome, fPygNat1, primary haplotype.</title>
        <authorList>
            <person name="Myers G."/>
            <person name="Meyer A."/>
            <person name="Karagic N."/>
            <person name="Pippel M."/>
            <person name="Winkler S."/>
            <person name="Tracey A."/>
            <person name="Wood J."/>
            <person name="Formenti G."/>
            <person name="Howe K."/>
            <person name="Fedrigo O."/>
            <person name="Jarvis E.D."/>
        </authorList>
    </citation>
    <scope>NUCLEOTIDE SEQUENCE [LARGE SCALE GENOMIC DNA]</scope>
</reference>
<dbReference type="Ensembl" id="ENSPNAT00000017048.2">
    <property type="protein sequence ID" value="ENSPNAP00000010393.1"/>
    <property type="gene ID" value="ENSPNAG00000015922.2"/>
</dbReference>
<keyword evidence="3" id="KW-0479">Metal-binding</keyword>
<dbReference type="Gene3D" id="1.10.238.10">
    <property type="entry name" value="EF-hand"/>
    <property type="match status" value="1"/>
</dbReference>
<dbReference type="GeneID" id="108435795"/>